<protein>
    <recommendedName>
        <fullName evidence="3">DUF4329 domain-containing protein</fullName>
    </recommendedName>
</protein>
<sequence length="59" mass="6857">MTKILEGVIPFRSQREHIGDIMCYFHTHGDYSIVDADSNYQTSGTRLTDLRNDDYSEKD</sequence>
<proteinExistence type="predicted"/>
<dbReference type="EMBL" id="CP067089">
    <property type="protein sequence ID" value="QQO10719.1"/>
    <property type="molecule type" value="Genomic_DNA"/>
</dbReference>
<dbReference type="RefSeq" id="WP_215628024.1">
    <property type="nucleotide sequence ID" value="NZ_CP067089.2"/>
</dbReference>
<evidence type="ECO:0000313" key="1">
    <source>
        <dbReference type="EMBL" id="QQO10719.1"/>
    </source>
</evidence>
<organism evidence="1 2">
    <name type="scientific">Breznakiella homolactica</name>
    <dbReference type="NCBI Taxonomy" id="2798577"/>
    <lineage>
        <taxon>Bacteria</taxon>
        <taxon>Pseudomonadati</taxon>
        <taxon>Spirochaetota</taxon>
        <taxon>Spirochaetia</taxon>
        <taxon>Spirochaetales</taxon>
        <taxon>Breznakiellaceae</taxon>
        <taxon>Breznakiella</taxon>
    </lineage>
</organism>
<reference evidence="1" key="1">
    <citation type="submission" date="2021-01" db="EMBL/GenBank/DDBJ databases">
        <title>Description of Breznakiella homolactica.</title>
        <authorList>
            <person name="Song Y."/>
            <person name="Brune A."/>
        </authorList>
    </citation>
    <scope>NUCLEOTIDE SEQUENCE</scope>
    <source>
        <strain evidence="1">RmG30</strain>
    </source>
</reference>
<keyword evidence="2" id="KW-1185">Reference proteome</keyword>
<gene>
    <name evidence="1" type="ORF">JFL75_07340</name>
</gene>
<dbReference type="KEGG" id="bhc:JFL75_07340"/>
<evidence type="ECO:0000313" key="2">
    <source>
        <dbReference type="Proteomes" id="UP000595917"/>
    </source>
</evidence>
<dbReference type="AlphaFoldDB" id="A0A7T7XQQ5"/>
<dbReference type="Proteomes" id="UP000595917">
    <property type="component" value="Chromosome"/>
</dbReference>
<name>A0A7T7XQQ5_9SPIR</name>
<evidence type="ECO:0008006" key="3">
    <source>
        <dbReference type="Google" id="ProtNLM"/>
    </source>
</evidence>
<accession>A0A7T7XQQ5</accession>